<dbReference type="InterPro" id="IPR050204">
    <property type="entry name" value="AraC_XylS_family_regulators"/>
</dbReference>
<evidence type="ECO:0000256" key="3">
    <source>
        <dbReference type="ARBA" id="ARBA00023163"/>
    </source>
</evidence>
<protein>
    <submittedName>
        <fullName evidence="5">AraC family transcriptional regulator</fullName>
    </submittedName>
</protein>
<dbReference type="SUPFAM" id="SSF51215">
    <property type="entry name" value="Regulatory protein AraC"/>
    <property type="match status" value="1"/>
</dbReference>
<dbReference type="InterPro" id="IPR003313">
    <property type="entry name" value="AraC-bd"/>
</dbReference>
<dbReference type="InterPro" id="IPR037923">
    <property type="entry name" value="HTH-like"/>
</dbReference>
<dbReference type="SMART" id="SM00342">
    <property type="entry name" value="HTH_ARAC"/>
    <property type="match status" value="1"/>
</dbReference>
<dbReference type="Pfam" id="PF12833">
    <property type="entry name" value="HTH_18"/>
    <property type="match status" value="1"/>
</dbReference>
<gene>
    <name evidence="5" type="ORF">BG61_31365</name>
</gene>
<dbReference type="PROSITE" id="PS01124">
    <property type="entry name" value="HTH_ARAC_FAMILY_2"/>
    <property type="match status" value="1"/>
</dbReference>
<dbReference type="InterPro" id="IPR018060">
    <property type="entry name" value="HTH_AraC"/>
</dbReference>
<dbReference type="RefSeq" id="WP_035930999.1">
    <property type="nucleotide sequence ID" value="NZ_CADFFX010000041.1"/>
</dbReference>
<dbReference type="GO" id="GO:0003700">
    <property type="term" value="F:DNA-binding transcription factor activity"/>
    <property type="evidence" value="ECO:0007669"/>
    <property type="project" value="InterPro"/>
</dbReference>
<dbReference type="InterPro" id="IPR014710">
    <property type="entry name" value="RmlC-like_jellyroll"/>
</dbReference>
<dbReference type="Gene3D" id="2.60.120.10">
    <property type="entry name" value="Jelly Rolls"/>
    <property type="match status" value="1"/>
</dbReference>
<keyword evidence="3" id="KW-0804">Transcription</keyword>
<dbReference type="STRING" id="60547.GCA_000751215_02663"/>
<comment type="caution">
    <text evidence="5">The sequence shown here is derived from an EMBL/GenBank/DDBJ whole genome shotgun (WGS) entry which is preliminary data.</text>
</comment>
<proteinExistence type="predicted"/>
<feature type="domain" description="HTH araC/xylS-type" evidence="4">
    <location>
        <begin position="181"/>
        <end position="278"/>
    </location>
</feature>
<evidence type="ECO:0000313" key="6">
    <source>
        <dbReference type="Proteomes" id="UP000027466"/>
    </source>
</evidence>
<dbReference type="GO" id="GO:0043565">
    <property type="term" value="F:sequence-specific DNA binding"/>
    <property type="evidence" value="ECO:0007669"/>
    <property type="project" value="InterPro"/>
</dbReference>
<keyword evidence="6" id="KW-1185">Reference proteome</keyword>
<sequence length="284" mass="31651">MSVSVHKTTSKQFTRYGFLEGTGVEVFHARFDHHRFTAHAHDTWAIGAVVRGTKDIAAKERQPQVLDAGRVYAIPPNVAHAGKCVGDRGCEYVMIYIPDDEWKTQCAIQGVSPHVLASSVRNPGLVARFAAFAAMSLERPQALSTWHGEWTLFCERMLGALHPNDATTRLPSAVAPDRRLLRARDFMRTFPHRHVTLDELAREASLSVPEFCRRFAAAFGLSPHRYHLVLRLVDAKRLLMRGMAPSEAAVATGFADQSHMGRHFKSMFGMTPSAVAMRNSARTF</sequence>
<name>A0A069PG60_9BURK</name>
<evidence type="ECO:0000259" key="4">
    <source>
        <dbReference type="PROSITE" id="PS01124"/>
    </source>
</evidence>
<evidence type="ECO:0000256" key="2">
    <source>
        <dbReference type="ARBA" id="ARBA00023125"/>
    </source>
</evidence>
<reference evidence="5 6" key="1">
    <citation type="submission" date="2014-03" db="EMBL/GenBank/DDBJ databases">
        <title>Draft Genome Sequences of Four Burkholderia Strains.</title>
        <authorList>
            <person name="Liu X.Y."/>
            <person name="Li C.X."/>
            <person name="Xu J.H."/>
        </authorList>
    </citation>
    <scope>NUCLEOTIDE SEQUENCE [LARGE SCALE GENOMIC DNA]</scope>
    <source>
        <strain evidence="5 6">DSM 50014</strain>
    </source>
</reference>
<dbReference type="InterPro" id="IPR009057">
    <property type="entry name" value="Homeodomain-like_sf"/>
</dbReference>
<dbReference type="SUPFAM" id="SSF46689">
    <property type="entry name" value="Homeodomain-like"/>
    <property type="match status" value="2"/>
</dbReference>
<keyword evidence="2" id="KW-0238">DNA-binding</keyword>
<dbReference type="EMBL" id="JFHC01000056">
    <property type="protein sequence ID" value="KDR39585.1"/>
    <property type="molecule type" value="Genomic_DNA"/>
</dbReference>
<evidence type="ECO:0000256" key="1">
    <source>
        <dbReference type="ARBA" id="ARBA00023015"/>
    </source>
</evidence>
<dbReference type="Pfam" id="PF02311">
    <property type="entry name" value="AraC_binding"/>
    <property type="match status" value="1"/>
</dbReference>
<dbReference type="AlphaFoldDB" id="A0A069PG60"/>
<evidence type="ECO:0000313" key="5">
    <source>
        <dbReference type="EMBL" id="KDR39585.1"/>
    </source>
</evidence>
<organism evidence="5 6">
    <name type="scientific">Caballeronia glathei</name>
    <dbReference type="NCBI Taxonomy" id="60547"/>
    <lineage>
        <taxon>Bacteria</taxon>
        <taxon>Pseudomonadati</taxon>
        <taxon>Pseudomonadota</taxon>
        <taxon>Betaproteobacteria</taxon>
        <taxon>Burkholderiales</taxon>
        <taxon>Burkholderiaceae</taxon>
        <taxon>Caballeronia</taxon>
    </lineage>
</organism>
<accession>A0A069PG60</accession>
<dbReference type="Proteomes" id="UP000027466">
    <property type="component" value="Unassembled WGS sequence"/>
</dbReference>
<keyword evidence="1" id="KW-0805">Transcription regulation</keyword>
<dbReference type="Gene3D" id="1.10.10.60">
    <property type="entry name" value="Homeodomain-like"/>
    <property type="match status" value="1"/>
</dbReference>
<dbReference type="PANTHER" id="PTHR46796">
    <property type="entry name" value="HTH-TYPE TRANSCRIPTIONAL ACTIVATOR RHAS-RELATED"/>
    <property type="match status" value="1"/>
</dbReference>